<feature type="compositionally biased region" description="Pro residues" evidence="1">
    <location>
        <begin position="45"/>
        <end position="54"/>
    </location>
</feature>
<protein>
    <submittedName>
        <fullName evidence="2">Uncharacterized protein</fullName>
    </submittedName>
</protein>
<proteinExistence type="predicted"/>
<gene>
    <name evidence="2" type="ORF">CGOC_LOCUS3481</name>
</gene>
<dbReference type="EMBL" id="UYRV01008786">
    <property type="protein sequence ID" value="VDK55955.1"/>
    <property type="molecule type" value="Genomic_DNA"/>
</dbReference>
<accession>A0A3P6RPR0</accession>
<dbReference type="OrthoDB" id="5863465at2759"/>
<dbReference type="Proteomes" id="UP000271889">
    <property type="component" value="Unassembled WGS sequence"/>
</dbReference>
<evidence type="ECO:0000313" key="2">
    <source>
        <dbReference type="EMBL" id="VDK55955.1"/>
    </source>
</evidence>
<keyword evidence="3" id="KW-1185">Reference proteome</keyword>
<evidence type="ECO:0000313" key="3">
    <source>
        <dbReference type="Proteomes" id="UP000271889"/>
    </source>
</evidence>
<name>A0A3P6RPR0_CYLGO</name>
<evidence type="ECO:0000256" key="1">
    <source>
        <dbReference type="SAM" id="MobiDB-lite"/>
    </source>
</evidence>
<sequence length="161" mass="17923">MGNVCNGTVFNHPVQMTALACGVSMGTIYRLKPGQLPGNSSGQTAPPPPPPPPRKLTKEEEARKALLEQSCEQMRVLVMKKYGQEWGDIVRHFVLEELKQNKNLSVLELHNKLVWAYADFPMPAPTLYAFLKGLGFTYRVEGSKSIVVKPIVVKDITYTIP</sequence>
<organism evidence="2 3">
    <name type="scientific">Cylicostephanus goldi</name>
    <name type="common">Nematode worm</name>
    <dbReference type="NCBI Taxonomy" id="71465"/>
    <lineage>
        <taxon>Eukaryota</taxon>
        <taxon>Metazoa</taxon>
        <taxon>Ecdysozoa</taxon>
        <taxon>Nematoda</taxon>
        <taxon>Chromadorea</taxon>
        <taxon>Rhabditida</taxon>
        <taxon>Rhabditina</taxon>
        <taxon>Rhabditomorpha</taxon>
        <taxon>Strongyloidea</taxon>
        <taxon>Strongylidae</taxon>
        <taxon>Cylicostephanus</taxon>
    </lineage>
</organism>
<reference evidence="2 3" key="1">
    <citation type="submission" date="2018-11" db="EMBL/GenBank/DDBJ databases">
        <authorList>
            <consortium name="Pathogen Informatics"/>
        </authorList>
    </citation>
    <scope>NUCLEOTIDE SEQUENCE [LARGE SCALE GENOMIC DNA]</scope>
</reference>
<dbReference type="AlphaFoldDB" id="A0A3P6RPR0"/>
<feature type="region of interest" description="Disordered" evidence="1">
    <location>
        <begin position="34"/>
        <end position="60"/>
    </location>
</feature>